<reference evidence="1" key="1">
    <citation type="journal article" date="2017" name="Nature">
        <title>The sunflower genome provides insights into oil metabolism, flowering and Asterid evolution.</title>
        <authorList>
            <person name="Badouin H."/>
            <person name="Gouzy J."/>
            <person name="Grassa C.J."/>
            <person name="Murat F."/>
            <person name="Staton S.E."/>
            <person name="Cottret L."/>
            <person name="Lelandais-Briere C."/>
            <person name="Owens G.L."/>
            <person name="Carrere S."/>
            <person name="Mayjonade B."/>
            <person name="Legrand L."/>
            <person name="Gill N."/>
            <person name="Kane N.C."/>
            <person name="Bowers J.E."/>
            <person name="Hubner S."/>
            <person name="Bellec A."/>
            <person name="Berard A."/>
            <person name="Berges H."/>
            <person name="Blanchet N."/>
            <person name="Boniface M.C."/>
            <person name="Brunel D."/>
            <person name="Catrice O."/>
            <person name="Chaidir N."/>
            <person name="Claudel C."/>
            <person name="Donnadieu C."/>
            <person name="Faraut T."/>
            <person name="Fievet G."/>
            <person name="Helmstetter N."/>
            <person name="King M."/>
            <person name="Knapp S.J."/>
            <person name="Lai Z."/>
            <person name="Le Paslier M.C."/>
            <person name="Lippi Y."/>
            <person name="Lorenzon L."/>
            <person name="Mandel J.R."/>
            <person name="Marage G."/>
            <person name="Marchand G."/>
            <person name="Marquand E."/>
            <person name="Bret-Mestries E."/>
            <person name="Morien E."/>
            <person name="Nambeesan S."/>
            <person name="Nguyen T."/>
            <person name="Pegot-Espagnet P."/>
            <person name="Pouilly N."/>
            <person name="Raftis F."/>
            <person name="Sallet E."/>
            <person name="Schiex T."/>
            <person name="Thomas J."/>
            <person name="Vandecasteele C."/>
            <person name="Vares D."/>
            <person name="Vear F."/>
            <person name="Vautrin S."/>
            <person name="Crespi M."/>
            <person name="Mangin B."/>
            <person name="Burke J.M."/>
            <person name="Salse J."/>
            <person name="Munos S."/>
            <person name="Vincourt P."/>
            <person name="Rieseberg L.H."/>
            <person name="Langlade N.B."/>
        </authorList>
    </citation>
    <scope>NUCLEOTIDE SEQUENCE</scope>
    <source>
        <tissue evidence="1">Leaves</tissue>
    </source>
</reference>
<proteinExistence type="predicted"/>
<sequence>MTQPLVKPKLVLSGHRVYVDLAMRLDIIPTSLTTIQTTNHARWTDNPSLLQPFQTS</sequence>
<accession>A0A9K3N7S3</accession>
<gene>
    <name evidence="1" type="ORF">HanXRQr2_Chr09g0378191</name>
</gene>
<protein>
    <submittedName>
        <fullName evidence="1">Uncharacterized protein</fullName>
    </submittedName>
</protein>
<organism evidence="1 2">
    <name type="scientific">Helianthus annuus</name>
    <name type="common">Common sunflower</name>
    <dbReference type="NCBI Taxonomy" id="4232"/>
    <lineage>
        <taxon>Eukaryota</taxon>
        <taxon>Viridiplantae</taxon>
        <taxon>Streptophyta</taxon>
        <taxon>Embryophyta</taxon>
        <taxon>Tracheophyta</taxon>
        <taxon>Spermatophyta</taxon>
        <taxon>Magnoliopsida</taxon>
        <taxon>eudicotyledons</taxon>
        <taxon>Gunneridae</taxon>
        <taxon>Pentapetalae</taxon>
        <taxon>asterids</taxon>
        <taxon>campanulids</taxon>
        <taxon>Asterales</taxon>
        <taxon>Asteraceae</taxon>
        <taxon>Asteroideae</taxon>
        <taxon>Heliantheae alliance</taxon>
        <taxon>Heliantheae</taxon>
        <taxon>Helianthus</taxon>
    </lineage>
</organism>
<name>A0A9K3N7S3_HELAN</name>
<dbReference type="Gramene" id="mRNA:HanXRQr2_Chr09g0378191">
    <property type="protein sequence ID" value="mRNA:HanXRQr2_Chr09g0378191"/>
    <property type="gene ID" value="HanXRQr2_Chr09g0378191"/>
</dbReference>
<dbReference type="EMBL" id="MNCJ02000324">
    <property type="protein sequence ID" value="KAF5790024.1"/>
    <property type="molecule type" value="Genomic_DNA"/>
</dbReference>
<comment type="caution">
    <text evidence="1">The sequence shown here is derived from an EMBL/GenBank/DDBJ whole genome shotgun (WGS) entry which is preliminary data.</text>
</comment>
<keyword evidence="2" id="KW-1185">Reference proteome</keyword>
<reference evidence="1" key="2">
    <citation type="submission" date="2020-06" db="EMBL/GenBank/DDBJ databases">
        <title>Helianthus annuus Genome sequencing and assembly Release 2.</title>
        <authorList>
            <person name="Gouzy J."/>
            <person name="Langlade N."/>
            <person name="Munos S."/>
        </authorList>
    </citation>
    <scope>NUCLEOTIDE SEQUENCE</scope>
    <source>
        <tissue evidence="1">Leaves</tissue>
    </source>
</reference>
<dbReference type="AlphaFoldDB" id="A0A9K3N7S3"/>
<dbReference type="Proteomes" id="UP000215914">
    <property type="component" value="Unassembled WGS sequence"/>
</dbReference>
<evidence type="ECO:0000313" key="1">
    <source>
        <dbReference type="EMBL" id="KAF5790024.1"/>
    </source>
</evidence>
<evidence type="ECO:0000313" key="2">
    <source>
        <dbReference type="Proteomes" id="UP000215914"/>
    </source>
</evidence>